<dbReference type="GO" id="GO:0032543">
    <property type="term" value="P:mitochondrial translation"/>
    <property type="evidence" value="ECO:0007669"/>
    <property type="project" value="TreeGrafter"/>
</dbReference>
<dbReference type="KEGG" id="dhe:111592485"/>
<dbReference type="SUPFAM" id="SSF46911">
    <property type="entry name" value="Ribosomal protein S18"/>
    <property type="match status" value="1"/>
</dbReference>
<sequence length="147" mass="16889">MFKLTKLVARNANVGNLLATRHLLPRSFASAPALNEKEITATSQQADEPIDIPNPFEKDPQQCILCKHNITPHYKNVKLLSQFQSSYTGRIYGRHITGLCKQKQEEVEKAILRAQHCLLMPGYHKDLEFLQDPKLFDPEKPVRPHKY</sequence>
<keyword evidence="2 5" id="KW-0689">Ribosomal protein</keyword>
<proteinExistence type="inferred from homology"/>
<accession>A0A6J1L6G2</accession>
<dbReference type="Gene3D" id="4.10.640.10">
    <property type="entry name" value="Ribosomal protein S18"/>
    <property type="match status" value="1"/>
</dbReference>
<dbReference type="InterPro" id="IPR001648">
    <property type="entry name" value="Ribosomal_bS18"/>
</dbReference>
<evidence type="ECO:0000313" key="5">
    <source>
        <dbReference type="RefSeq" id="XP_023160473.2"/>
    </source>
</evidence>
<dbReference type="OMA" id="HPQFMRD"/>
<dbReference type="OrthoDB" id="10066799at2759"/>
<dbReference type="GO" id="GO:0003735">
    <property type="term" value="F:structural constituent of ribosome"/>
    <property type="evidence" value="ECO:0007669"/>
    <property type="project" value="InterPro"/>
</dbReference>
<dbReference type="CTD" id="51023"/>
<dbReference type="Pfam" id="PF01084">
    <property type="entry name" value="Ribosomal_S18"/>
    <property type="match status" value="1"/>
</dbReference>
<dbReference type="Proteomes" id="UP000504633">
    <property type="component" value="Unplaced"/>
</dbReference>
<evidence type="ECO:0000256" key="1">
    <source>
        <dbReference type="ARBA" id="ARBA00005589"/>
    </source>
</evidence>
<dbReference type="GeneID" id="111592485"/>
<keyword evidence="4" id="KW-1185">Reference proteome</keyword>
<evidence type="ECO:0000256" key="3">
    <source>
        <dbReference type="ARBA" id="ARBA00023274"/>
    </source>
</evidence>
<dbReference type="PANTHER" id="PTHR13479:SF40">
    <property type="entry name" value="SMALL RIBOSOMAL SUBUNIT PROTEIN BS18M"/>
    <property type="match status" value="1"/>
</dbReference>
<comment type="similarity">
    <text evidence="1">Belongs to the bacterial ribosomal protein bS18 family.</text>
</comment>
<keyword evidence="3" id="KW-0687">Ribonucleoprotein</keyword>
<evidence type="ECO:0000313" key="4">
    <source>
        <dbReference type="Proteomes" id="UP000504633"/>
    </source>
</evidence>
<evidence type="ECO:0000256" key="2">
    <source>
        <dbReference type="ARBA" id="ARBA00022980"/>
    </source>
</evidence>
<protein>
    <submittedName>
        <fullName evidence="5">28S ribosomal protein S18c, mitochondrial</fullName>
    </submittedName>
</protein>
<dbReference type="FunFam" id="4.10.640.10:FF:000018">
    <property type="entry name" value="28S ribosomal protein S18C, mitochondrial"/>
    <property type="match status" value="1"/>
</dbReference>
<name>A0A6J1L6G2_DROHY</name>
<dbReference type="PANTHER" id="PTHR13479">
    <property type="entry name" value="30S RIBOSOMAL PROTEIN S18"/>
    <property type="match status" value="1"/>
</dbReference>
<organism evidence="4 5">
    <name type="scientific">Drosophila hydei</name>
    <name type="common">Fruit fly</name>
    <dbReference type="NCBI Taxonomy" id="7224"/>
    <lineage>
        <taxon>Eukaryota</taxon>
        <taxon>Metazoa</taxon>
        <taxon>Ecdysozoa</taxon>
        <taxon>Arthropoda</taxon>
        <taxon>Hexapoda</taxon>
        <taxon>Insecta</taxon>
        <taxon>Pterygota</taxon>
        <taxon>Neoptera</taxon>
        <taxon>Endopterygota</taxon>
        <taxon>Diptera</taxon>
        <taxon>Brachycera</taxon>
        <taxon>Muscomorpha</taxon>
        <taxon>Ephydroidea</taxon>
        <taxon>Drosophilidae</taxon>
        <taxon>Drosophila</taxon>
    </lineage>
</organism>
<reference evidence="5" key="1">
    <citation type="submission" date="2025-08" db="UniProtKB">
        <authorList>
            <consortium name="RefSeq"/>
        </authorList>
    </citation>
    <scope>IDENTIFICATION</scope>
    <source>
        <strain evidence="5">15085-1641.00</strain>
        <tissue evidence="5">Whole body</tissue>
    </source>
</reference>
<dbReference type="AlphaFoldDB" id="A0A6J1L6G2"/>
<gene>
    <name evidence="5" type="primary">LOC111592485</name>
</gene>
<dbReference type="GO" id="GO:0005763">
    <property type="term" value="C:mitochondrial small ribosomal subunit"/>
    <property type="evidence" value="ECO:0007669"/>
    <property type="project" value="TreeGrafter"/>
</dbReference>
<dbReference type="GO" id="GO:0070181">
    <property type="term" value="F:small ribosomal subunit rRNA binding"/>
    <property type="evidence" value="ECO:0007669"/>
    <property type="project" value="TreeGrafter"/>
</dbReference>
<dbReference type="InterPro" id="IPR036870">
    <property type="entry name" value="Ribosomal_bS18_sf"/>
</dbReference>
<dbReference type="RefSeq" id="XP_023160473.2">
    <property type="nucleotide sequence ID" value="XM_023304705.2"/>
</dbReference>